<keyword evidence="2" id="KW-0378">Hydrolase</keyword>
<dbReference type="PANTHER" id="PTHR38764">
    <property type="entry name" value="ACYL CARRIER PROTEIN PHOSPHODIESTERASE"/>
    <property type="match status" value="1"/>
</dbReference>
<dbReference type="InterPro" id="IPR007431">
    <property type="entry name" value="ACP_PD"/>
</dbReference>
<evidence type="ECO:0000313" key="4">
    <source>
        <dbReference type="EMBL" id="ENO85612.1"/>
    </source>
</evidence>
<dbReference type="EMBL" id="AMXE01000071">
    <property type="protein sequence ID" value="ENO85612.1"/>
    <property type="molecule type" value="Genomic_DNA"/>
</dbReference>
<dbReference type="eggNOG" id="COG3124">
    <property type="taxonomic scope" value="Bacteria"/>
</dbReference>
<keyword evidence="1" id="KW-0444">Lipid biosynthesis</keyword>
<evidence type="ECO:0008006" key="6">
    <source>
        <dbReference type="Google" id="ProtNLM"/>
    </source>
</evidence>
<dbReference type="PIRSF" id="PIRSF011489">
    <property type="entry name" value="DUF479"/>
    <property type="match status" value="1"/>
</dbReference>
<keyword evidence="5" id="KW-1185">Reference proteome</keyword>
<accession>N6YT93</accession>
<dbReference type="RefSeq" id="WP_004342250.1">
    <property type="nucleotide sequence ID" value="NZ_AMXE01000071.1"/>
</dbReference>
<evidence type="ECO:0000256" key="3">
    <source>
        <dbReference type="ARBA" id="ARBA00023098"/>
    </source>
</evidence>
<keyword evidence="3" id="KW-0443">Lipid metabolism</keyword>
<comment type="caution">
    <text evidence="4">The sequence shown here is derived from an EMBL/GenBank/DDBJ whole genome shotgun (WGS) entry which is preliminary data.</text>
</comment>
<dbReference type="Proteomes" id="UP000013232">
    <property type="component" value="Unassembled WGS sequence"/>
</dbReference>
<dbReference type="GO" id="GO:0008770">
    <property type="term" value="F:[acyl-carrier-protein] phosphodiesterase activity"/>
    <property type="evidence" value="ECO:0007669"/>
    <property type="project" value="InterPro"/>
</dbReference>
<evidence type="ECO:0000256" key="2">
    <source>
        <dbReference type="ARBA" id="ARBA00022801"/>
    </source>
</evidence>
<dbReference type="OrthoDB" id="8442777at2"/>
<dbReference type="AlphaFoldDB" id="N6YT93"/>
<evidence type="ECO:0000256" key="1">
    <source>
        <dbReference type="ARBA" id="ARBA00022516"/>
    </source>
</evidence>
<dbReference type="PANTHER" id="PTHR38764:SF1">
    <property type="entry name" value="ACYL CARRIER PROTEIN PHOSPHODIESTERASE"/>
    <property type="match status" value="1"/>
</dbReference>
<evidence type="ECO:0000313" key="5">
    <source>
        <dbReference type="Proteomes" id="UP000013232"/>
    </source>
</evidence>
<proteinExistence type="predicted"/>
<dbReference type="GO" id="GO:0006633">
    <property type="term" value="P:fatty acid biosynthetic process"/>
    <property type="evidence" value="ECO:0007669"/>
    <property type="project" value="InterPro"/>
</dbReference>
<gene>
    <name evidence="4" type="ORF">C666_14965</name>
</gene>
<dbReference type="STRING" id="1123367.GCA_000621305_03317"/>
<organism evidence="4 5">
    <name type="scientific">Thauera linaloolentis (strain DSM 12138 / JCM 21573 / CCUG 41526 / CIP 105981 / IAM 15112 / NBRC 102519 / 47Lol)</name>
    <dbReference type="NCBI Taxonomy" id="1123367"/>
    <lineage>
        <taxon>Bacteria</taxon>
        <taxon>Pseudomonadati</taxon>
        <taxon>Pseudomonadota</taxon>
        <taxon>Betaproteobacteria</taxon>
        <taxon>Rhodocyclales</taxon>
        <taxon>Zoogloeaceae</taxon>
        <taxon>Thauera</taxon>
    </lineage>
</organism>
<reference evidence="4 5" key="1">
    <citation type="submission" date="2012-09" db="EMBL/GenBank/DDBJ databases">
        <title>Draft Genome Sequences of 6 Strains from Genus Thauera.</title>
        <authorList>
            <person name="Liu B."/>
            <person name="Shapleigh J.P."/>
            <person name="Frostegard A.H."/>
        </authorList>
    </citation>
    <scope>NUCLEOTIDE SEQUENCE [LARGE SCALE GENOMIC DNA]</scope>
    <source>
        <strain evidence="5">47Lol / DSM 12138</strain>
    </source>
</reference>
<protein>
    <recommendedName>
        <fullName evidence="6">Acyl carrier protein phosphodiesterase</fullName>
    </recommendedName>
</protein>
<sequence length="215" mass="23811">MNYLAHAFLAGPLSSDRVGGIAGDFVRGPLDPLPAGIGPLLGAGLVLHRRIDAYADTHPAFQRSRTRVSVQRRRVGGIMVDLFYDHFLAVHWRRLAGNLPGESALESFTANTYRLIATHPEPLPPTFCEVFARMAAQDWLASYRDPASVALALDRIGEYRLRQPNQLKGAGEELLENYAGFEEDFMAFLPDALAFAASVQRERFRAQDPGRADMD</sequence>
<dbReference type="Pfam" id="PF04336">
    <property type="entry name" value="ACP_PD"/>
    <property type="match status" value="1"/>
</dbReference>
<name>N6YT93_THAL4</name>